<reference evidence="6" key="1">
    <citation type="journal article" date="2019" name="Int. J. Syst. Evol. Microbiol.">
        <title>The Global Catalogue of Microorganisms (GCM) 10K type strain sequencing project: providing services to taxonomists for standard genome sequencing and annotation.</title>
        <authorList>
            <consortium name="The Broad Institute Genomics Platform"/>
            <consortium name="The Broad Institute Genome Sequencing Center for Infectious Disease"/>
            <person name="Wu L."/>
            <person name="Ma J."/>
        </authorList>
    </citation>
    <scope>NUCLEOTIDE SEQUENCE [LARGE SCALE GENOMIC DNA]</scope>
    <source>
        <strain evidence="6">JCM 16221</strain>
    </source>
</reference>
<organism evidence="5 6">
    <name type="scientific">Saccharopolyspora halophila</name>
    <dbReference type="NCBI Taxonomy" id="405551"/>
    <lineage>
        <taxon>Bacteria</taxon>
        <taxon>Bacillati</taxon>
        <taxon>Actinomycetota</taxon>
        <taxon>Actinomycetes</taxon>
        <taxon>Pseudonocardiales</taxon>
        <taxon>Pseudonocardiaceae</taxon>
        <taxon>Saccharopolyspora</taxon>
    </lineage>
</organism>
<dbReference type="SMART" id="SM00967">
    <property type="entry name" value="SpoU_sub_bind"/>
    <property type="match status" value="1"/>
</dbReference>
<dbReference type="InterPro" id="IPR029028">
    <property type="entry name" value="Alpha/beta_knot_MTases"/>
</dbReference>
<dbReference type="Gene3D" id="3.30.1330.30">
    <property type="match status" value="1"/>
</dbReference>
<dbReference type="InterPro" id="IPR001537">
    <property type="entry name" value="SpoU_MeTrfase"/>
</dbReference>
<dbReference type="Gene3D" id="3.40.1280.10">
    <property type="match status" value="1"/>
</dbReference>
<dbReference type="GO" id="GO:0008168">
    <property type="term" value="F:methyltransferase activity"/>
    <property type="evidence" value="ECO:0007669"/>
    <property type="project" value="UniProtKB-KW"/>
</dbReference>
<keyword evidence="3" id="KW-0808">Transferase</keyword>
<dbReference type="GO" id="GO:0032259">
    <property type="term" value="P:methylation"/>
    <property type="evidence" value="ECO:0007669"/>
    <property type="project" value="UniProtKB-KW"/>
</dbReference>
<evidence type="ECO:0000313" key="6">
    <source>
        <dbReference type="Proteomes" id="UP001501218"/>
    </source>
</evidence>
<evidence type="ECO:0000256" key="1">
    <source>
        <dbReference type="ARBA" id="ARBA00007228"/>
    </source>
</evidence>
<dbReference type="Pfam" id="PF00588">
    <property type="entry name" value="SpoU_methylase"/>
    <property type="match status" value="1"/>
</dbReference>
<dbReference type="Proteomes" id="UP001501218">
    <property type="component" value="Unassembled WGS sequence"/>
</dbReference>
<protein>
    <submittedName>
        <fullName evidence="5">RNA methyltransferase</fullName>
    </submittedName>
</protein>
<dbReference type="SUPFAM" id="SSF55315">
    <property type="entry name" value="L30e-like"/>
    <property type="match status" value="1"/>
</dbReference>
<dbReference type="RefSeq" id="WP_344131440.1">
    <property type="nucleotide sequence ID" value="NZ_BAAARA010000008.1"/>
</dbReference>
<evidence type="ECO:0000256" key="2">
    <source>
        <dbReference type="ARBA" id="ARBA00022603"/>
    </source>
</evidence>
<evidence type="ECO:0000256" key="3">
    <source>
        <dbReference type="ARBA" id="ARBA00022679"/>
    </source>
</evidence>
<dbReference type="InterPro" id="IPR029064">
    <property type="entry name" value="Ribosomal_eL30-like_sf"/>
</dbReference>
<proteinExistence type="inferred from homology"/>
<keyword evidence="2 5" id="KW-0489">Methyltransferase</keyword>
<dbReference type="PANTHER" id="PTHR46429:SF1">
    <property type="entry name" value="23S RRNA (GUANOSINE-2'-O-)-METHYLTRANSFERASE RLMB"/>
    <property type="match status" value="1"/>
</dbReference>
<gene>
    <name evidence="5" type="ORF">GCM10009854_28120</name>
</gene>
<evidence type="ECO:0000259" key="4">
    <source>
        <dbReference type="SMART" id="SM00967"/>
    </source>
</evidence>
<dbReference type="EMBL" id="BAAARA010000008">
    <property type="protein sequence ID" value="GAA2348935.1"/>
    <property type="molecule type" value="Genomic_DNA"/>
</dbReference>
<dbReference type="SUPFAM" id="SSF75217">
    <property type="entry name" value="alpha/beta knot"/>
    <property type="match status" value="1"/>
</dbReference>
<name>A0ABP5TBQ0_9PSEU</name>
<accession>A0ABP5TBQ0</accession>
<dbReference type="InterPro" id="IPR004441">
    <property type="entry name" value="rRNA_MeTrfase_TrmH"/>
</dbReference>
<feature type="domain" description="RNA 2-O ribose methyltransferase substrate binding" evidence="4">
    <location>
        <begin position="13"/>
        <end position="90"/>
    </location>
</feature>
<dbReference type="PANTHER" id="PTHR46429">
    <property type="entry name" value="23S RRNA (GUANOSINE-2'-O-)-METHYLTRANSFERASE RLMB"/>
    <property type="match status" value="1"/>
</dbReference>
<dbReference type="Pfam" id="PF08032">
    <property type="entry name" value="SpoU_sub_bind"/>
    <property type="match status" value="1"/>
</dbReference>
<comment type="similarity">
    <text evidence="1">Belongs to the class IV-like SAM-binding methyltransferase superfamily. RNA methyltransferase TrmH family.</text>
</comment>
<comment type="caution">
    <text evidence="5">The sequence shown here is derived from an EMBL/GenBank/DDBJ whole genome shotgun (WGS) entry which is preliminary data.</text>
</comment>
<dbReference type="InterPro" id="IPR013123">
    <property type="entry name" value="SpoU_subst-bd"/>
</dbReference>
<dbReference type="CDD" id="cd18095">
    <property type="entry name" value="SpoU-like_rRNA-MTase"/>
    <property type="match status" value="1"/>
</dbReference>
<evidence type="ECO:0000313" key="5">
    <source>
        <dbReference type="EMBL" id="GAA2348935.1"/>
    </source>
</evidence>
<dbReference type="InterPro" id="IPR029026">
    <property type="entry name" value="tRNA_m1G_MTases_N"/>
</dbReference>
<sequence length="253" mass="26693">MTSEVSPKDRFVTVYGRKPVLEALADYDLRVDKVIVAEGLRGPVIEEIKEAAADRAVKVQRASAHRVKVLAGNGRHDQGVAADVVARKMRPLADALADRANAPRNVLLLDGLTTPANVGMILRTATASGIDGIVVPHRGVAAIDPLVIKASAGVAFHAPVLRSHTAGEAAELLTEAGYPLYALEAGAPENIYQTDFGSRAVFVLGSETAGLSEEVQERIAQPLSIPMSGGVESLNVASAAAVLCFEIRRRFLS</sequence>
<keyword evidence="6" id="KW-1185">Reference proteome</keyword>